<gene>
    <name evidence="1" type="ORF">SAMN05421791_103220</name>
</gene>
<dbReference type="STRING" id="120956.SAMN05421791_103220"/>
<dbReference type="Gene3D" id="3.40.50.300">
    <property type="entry name" value="P-loop containing nucleotide triphosphate hydrolases"/>
    <property type="match status" value="1"/>
</dbReference>
<keyword evidence="1" id="KW-0808">Transferase</keyword>
<reference evidence="1 2" key="1">
    <citation type="submission" date="2016-10" db="EMBL/GenBank/DDBJ databases">
        <authorList>
            <person name="de Groot N.N."/>
        </authorList>
    </citation>
    <scope>NUCLEOTIDE SEQUENCE [LARGE SCALE GENOMIC DNA]</scope>
    <source>
        <strain evidence="1 2">ATCC BAA-466</strain>
    </source>
</reference>
<dbReference type="GO" id="GO:0016301">
    <property type="term" value="F:kinase activity"/>
    <property type="evidence" value="ECO:0007669"/>
    <property type="project" value="UniProtKB-KW"/>
</dbReference>
<evidence type="ECO:0000313" key="1">
    <source>
        <dbReference type="EMBL" id="SDG15597.1"/>
    </source>
</evidence>
<dbReference type="Proteomes" id="UP000199708">
    <property type="component" value="Unassembled WGS sequence"/>
</dbReference>
<evidence type="ECO:0000313" key="2">
    <source>
        <dbReference type="Proteomes" id="UP000199708"/>
    </source>
</evidence>
<sequence length="171" mass="20067">MEYIFLSGVHGVGKSTLLERISKDKNITIESISNLIRQAGNEIKESNKLTKNIPNNQNLWKQELNKKILLDDKKIILDGHFCLLNSKGEVVVLPDNTFEGTKMSKIIFKKEKNEIIKQRIENRDNIIWELETIKLLQSLEEKRAIFFSRKFDIPLFIFDNNELYKDLLEFI</sequence>
<dbReference type="InterPro" id="IPR027417">
    <property type="entry name" value="P-loop_NTPase"/>
</dbReference>
<dbReference type="AlphaFoldDB" id="A0A1G7RXV6"/>
<organism evidence="1 2">
    <name type="scientific">Facklamia miroungae</name>
    <dbReference type="NCBI Taxonomy" id="120956"/>
    <lineage>
        <taxon>Bacteria</taxon>
        <taxon>Bacillati</taxon>
        <taxon>Bacillota</taxon>
        <taxon>Bacilli</taxon>
        <taxon>Lactobacillales</taxon>
        <taxon>Aerococcaceae</taxon>
        <taxon>Facklamia</taxon>
    </lineage>
</organism>
<dbReference type="OrthoDB" id="1850524at2"/>
<accession>A0A1G7RXV6</accession>
<proteinExistence type="predicted"/>
<keyword evidence="1" id="KW-0418">Kinase</keyword>
<dbReference type="SUPFAM" id="SSF52540">
    <property type="entry name" value="P-loop containing nucleoside triphosphate hydrolases"/>
    <property type="match status" value="1"/>
</dbReference>
<keyword evidence="2" id="KW-1185">Reference proteome</keyword>
<dbReference type="EMBL" id="FNCK01000003">
    <property type="protein sequence ID" value="SDG15597.1"/>
    <property type="molecule type" value="Genomic_DNA"/>
</dbReference>
<protein>
    <submittedName>
        <fullName evidence="1">Adenylate kinase</fullName>
    </submittedName>
</protein>
<dbReference type="Pfam" id="PF13207">
    <property type="entry name" value="AAA_17"/>
    <property type="match status" value="1"/>
</dbReference>
<name>A0A1G7RXV6_9LACT</name>
<dbReference type="RefSeq" id="WP_090289626.1">
    <property type="nucleotide sequence ID" value="NZ_FNCK01000003.1"/>
</dbReference>